<feature type="coiled-coil region" evidence="1">
    <location>
        <begin position="50"/>
        <end position="102"/>
    </location>
</feature>
<dbReference type="WBParaSite" id="scf7180000418808.g2953">
    <property type="protein sequence ID" value="scf7180000418808.g2953"/>
    <property type="gene ID" value="scf7180000418808.g2953"/>
</dbReference>
<sequence length="133" mass="15812">MSESIKNSDLLKNINRTGSLQDKNSLETLKQFENKDLELVEYGYFLDKLKEDIEENKSKHLKNAKEELKEYKNLIRNVKKMREEVNNKLENVKIEAARLLNKKGVMVLDEEKFFLLEMIFKYVTARNENIKKV</sequence>
<evidence type="ECO:0000313" key="2">
    <source>
        <dbReference type="Proteomes" id="UP000887560"/>
    </source>
</evidence>
<protein>
    <submittedName>
        <fullName evidence="3">Uncharacterized protein</fullName>
    </submittedName>
</protein>
<name>A0A915NHU7_9BILA</name>
<reference evidence="3" key="1">
    <citation type="submission" date="2022-11" db="UniProtKB">
        <authorList>
            <consortium name="WormBaseParasite"/>
        </authorList>
    </citation>
    <scope>IDENTIFICATION</scope>
</reference>
<accession>A0A915NHU7</accession>
<proteinExistence type="predicted"/>
<organism evidence="2 3">
    <name type="scientific">Meloidogyne floridensis</name>
    <dbReference type="NCBI Taxonomy" id="298350"/>
    <lineage>
        <taxon>Eukaryota</taxon>
        <taxon>Metazoa</taxon>
        <taxon>Ecdysozoa</taxon>
        <taxon>Nematoda</taxon>
        <taxon>Chromadorea</taxon>
        <taxon>Rhabditida</taxon>
        <taxon>Tylenchina</taxon>
        <taxon>Tylenchomorpha</taxon>
        <taxon>Tylenchoidea</taxon>
        <taxon>Meloidogynidae</taxon>
        <taxon>Meloidogyninae</taxon>
        <taxon>Meloidogyne</taxon>
    </lineage>
</organism>
<evidence type="ECO:0000313" key="3">
    <source>
        <dbReference type="WBParaSite" id="scf7180000418808.g2953"/>
    </source>
</evidence>
<keyword evidence="2" id="KW-1185">Reference proteome</keyword>
<evidence type="ECO:0000256" key="1">
    <source>
        <dbReference type="SAM" id="Coils"/>
    </source>
</evidence>
<keyword evidence="1" id="KW-0175">Coiled coil</keyword>
<dbReference type="Proteomes" id="UP000887560">
    <property type="component" value="Unplaced"/>
</dbReference>
<dbReference type="AlphaFoldDB" id="A0A915NHU7"/>